<reference evidence="4" key="1">
    <citation type="journal article" date="2019" name="Int. J. Syst. Evol. Microbiol.">
        <title>The Global Catalogue of Microorganisms (GCM) 10K type strain sequencing project: providing services to taxonomists for standard genome sequencing and annotation.</title>
        <authorList>
            <consortium name="The Broad Institute Genomics Platform"/>
            <consortium name="The Broad Institute Genome Sequencing Center for Infectious Disease"/>
            <person name="Wu L."/>
            <person name="Ma J."/>
        </authorList>
    </citation>
    <scope>NUCLEOTIDE SEQUENCE [LARGE SCALE GENOMIC DNA]</scope>
    <source>
        <strain evidence="4">ICMP 6774ER</strain>
    </source>
</reference>
<dbReference type="PANTHER" id="PTHR47691">
    <property type="entry name" value="REGULATOR-RELATED"/>
    <property type="match status" value="1"/>
</dbReference>
<sequence length="784" mass="84072">MSNELAERLRQIREASGRSLRELERAIHVSSSSLSRYLSGQSVPPWPVVVALCQVAGRDPRPLRPLWERAKRAPVTPRPSASRPAASAASAGRNDLPYDISAFTGRREELAALLEAARTSRMVAIDGMAGVGKTALAVRAAHRLAADFPDGQLYVDLHGFTPGREPVEPAEALRVLLSALDVASARIPEATSERAALWRAELARRRAVIVLDNAVDADQVRLLLPGAGASLALVTSRRRMVELDTVRPITLEVLPAVDAAELFVTASGGARSSGDPEAAAEVLRLCGYLPLAIRVAAARLRHRPAWTVATLAERLRSGELDVSNVLAMSLRQLDPAQRRMFRLLGLVPGEGVDAWAAAALADVPFGNARSLLEDLVDAHLLQESAAGRYRMHDLLRQVAVAEASPDRSPAIARLLDYYLSGMLAADAAMSHETAGAPITVSYPPTALPAFDGHDEALAWLDAEVPDIVTAFELAVELGLDTATAGLAQVMGVYFGRRGGMERWGRVLDAALPAAERLGDRRAAAWLTYRRGIARQFSGRAAEASADYRAARALMAEAGDRDGEGMALQRLAERQMDDGCFEEAIDLLRQAADLQPEATTTQGHVVTRARIGHALVQLGRFAEAHEAATEAVKVARDIDNLHLETMALRVHGAVALETGDASGALELFRTALAQTRATGHRIAEALSLTDIAMAARALGRVVEALDHHAEALRIIHETGERLRAAPILIPYGETCLAAGDRGEAARHLRQAFDLATALGLRHLEAEARRVLAAMNLEPGADPADR</sequence>
<dbReference type="InterPro" id="IPR010982">
    <property type="entry name" value="Lambda_DNA-bd_dom_sf"/>
</dbReference>
<organism evidence="3 4">
    <name type="scientific">Nonomuraea mangrovi</name>
    <dbReference type="NCBI Taxonomy" id="2316207"/>
    <lineage>
        <taxon>Bacteria</taxon>
        <taxon>Bacillati</taxon>
        <taxon>Actinomycetota</taxon>
        <taxon>Actinomycetes</taxon>
        <taxon>Streptosporangiales</taxon>
        <taxon>Streptosporangiaceae</taxon>
        <taxon>Nonomuraea</taxon>
    </lineage>
</organism>
<dbReference type="PANTHER" id="PTHR47691:SF3">
    <property type="entry name" value="HTH-TYPE TRANSCRIPTIONAL REGULATOR RV0890C-RELATED"/>
    <property type="match status" value="1"/>
</dbReference>
<feature type="compositionally biased region" description="Low complexity" evidence="1">
    <location>
        <begin position="73"/>
        <end position="91"/>
    </location>
</feature>
<dbReference type="SMART" id="SM00028">
    <property type="entry name" value="TPR"/>
    <property type="match status" value="4"/>
</dbReference>
<feature type="domain" description="HTH cro/C1-type" evidence="2">
    <location>
        <begin position="9"/>
        <end position="63"/>
    </location>
</feature>
<feature type="region of interest" description="Disordered" evidence="1">
    <location>
        <begin position="64"/>
        <end position="91"/>
    </location>
</feature>
<dbReference type="SUPFAM" id="SSF52540">
    <property type="entry name" value="P-loop containing nucleoside triphosphate hydrolases"/>
    <property type="match status" value="1"/>
</dbReference>
<dbReference type="InterPro" id="IPR001387">
    <property type="entry name" value="Cro/C1-type_HTH"/>
</dbReference>
<dbReference type="InterPro" id="IPR036388">
    <property type="entry name" value="WH-like_DNA-bd_sf"/>
</dbReference>
<evidence type="ECO:0000313" key="4">
    <source>
        <dbReference type="Proteomes" id="UP001597368"/>
    </source>
</evidence>
<comment type="caution">
    <text evidence="3">The sequence shown here is derived from an EMBL/GenBank/DDBJ whole genome shotgun (WGS) entry which is preliminary data.</text>
</comment>
<dbReference type="SMART" id="SM00530">
    <property type="entry name" value="HTH_XRE"/>
    <property type="match status" value="1"/>
</dbReference>
<gene>
    <name evidence="3" type="ORF">ACFSKW_16530</name>
</gene>
<dbReference type="InterPro" id="IPR027417">
    <property type="entry name" value="P-loop_NTPase"/>
</dbReference>
<keyword evidence="3" id="KW-0547">Nucleotide-binding</keyword>
<keyword evidence="3" id="KW-0067">ATP-binding</keyword>
<dbReference type="SUPFAM" id="SSF48452">
    <property type="entry name" value="TPR-like"/>
    <property type="match status" value="2"/>
</dbReference>
<proteinExistence type="predicted"/>
<dbReference type="Pfam" id="PF13560">
    <property type="entry name" value="HTH_31"/>
    <property type="match status" value="1"/>
</dbReference>
<evidence type="ECO:0000259" key="2">
    <source>
        <dbReference type="PROSITE" id="PS50943"/>
    </source>
</evidence>
<name>A0ABW4SUW8_9ACTN</name>
<dbReference type="InterPro" id="IPR019734">
    <property type="entry name" value="TPR_rpt"/>
</dbReference>
<dbReference type="Proteomes" id="UP001597368">
    <property type="component" value="Unassembled WGS sequence"/>
</dbReference>
<evidence type="ECO:0000256" key="1">
    <source>
        <dbReference type="SAM" id="MobiDB-lite"/>
    </source>
</evidence>
<dbReference type="PROSITE" id="PS50943">
    <property type="entry name" value="HTH_CROC1"/>
    <property type="match status" value="1"/>
</dbReference>
<evidence type="ECO:0000313" key="3">
    <source>
        <dbReference type="EMBL" id="MFD1933082.1"/>
    </source>
</evidence>
<dbReference type="GO" id="GO:0005524">
    <property type="term" value="F:ATP binding"/>
    <property type="evidence" value="ECO:0007669"/>
    <property type="project" value="UniProtKB-KW"/>
</dbReference>
<dbReference type="InterPro" id="IPR011990">
    <property type="entry name" value="TPR-like_helical_dom_sf"/>
</dbReference>
<dbReference type="EMBL" id="JBHUFV010000024">
    <property type="protein sequence ID" value="MFD1933082.1"/>
    <property type="molecule type" value="Genomic_DNA"/>
</dbReference>
<keyword evidence="4" id="KW-1185">Reference proteome</keyword>
<dbReference type="PRINTS" id="PR00364">
    <property type="entry name" value="DISEASERSIST"/>
</dbReference>
<dbReference type="Pfam" id="PF00931">
    <property type="entry name" value="NB-ARC"/>
    <property type="match status" value="1"/>
</dbReference>
<dbReference type="SUPFAM" id="SSF47413">
    <property type="entry name" value="lambda repressor-like DNA-binding domains"/>
    <property type="match status" value="1"/>
</dbReference>
<dbReference type="Pfam" id="PF13424">
    <property type="entry name" value="TPR_12"/>
    <property type="match status" value="1"/>
</dbReference>
<dbReference type="Gene3D" id="1.25.40.10">
    <property type="entry name" value="Tetratricopeptide repeat domain"/>
    <property type="match status" value="1"/>
</dbReference>
<dbReference type="Gene3D" id="1.10.260.40">
    <property type="entry name" value="lambda repressor-like DNA-binding domains"/>
    <property type="match status" value="1"/>
</dbReference>
<accession>A0ABW4SUW8</accession>
<dbReference type="Gene3D" id="3.40.50.300">
    <property type="entry name" value="P-loop containing nucleotide triphosphate hydrolases"/>
    <property type="match status" value="1"/>
</dbReference>
<dbReference type="RefSeq" id="WP_379573129.1">
    <property type="nucleotide sequence ID" value="NZ_JBHUFV010000024.1"/>
</dbReference>
<dbReference type="InterPro" id="IPR002182">
    <property type="entry name" value="NB-ARC"/>
</dbReference>
<dbReference type="Gene3D" id="1.10.10.10">
    <property type="entry name" value="Winged helix-like DNA-binding domain superfamily/Winged helix DNA-binding domain"/>
    <property type="match status" value="1"/>
</dbReference>
<protein>
    <submittedName>
        <fullName evidence="3">ATP-binding protein</fullName>
    </submittedName>
</protein>